<dbReference type="SUPFAM" id="SSF50998">
    <property type="entry name" value="Quinoprotein alcohol dehydrogenase-like"/>
    <property type="match status" value="1"/>
</dbReference>
<feature type="compositionally biased region" description="Gly residues" evidence="1">
    <location>
        <begin position="219"/>
        <end position="229"/>
    </location>
</feature>
<accession>A0A640KKC6</accession>
<feature type="region of interest" description="Disordered" evidence="1">
    <location>
        <begin position="195"/>
        <end position="245"/>
    </location>
</feature>
<dbReference type="VEuPathDB" id="TriTrypDB:LtaPh_2006600"/>
<name>A0A640KKC6_LEITA</name>
<feature type="compositionally biased region" description="Polar residues" evidence="1">
    <location>
        <begin position="649"/>
        <end position="671"/>
    </location>
</feature>
<feature type="region of interest" description="Disordered" evidence="1">
    <location>
        <begin position="1118"/>
        <end position="1146"/>
    </location>
</feature>
<evidence type="ECO:0000256" key="1">
    <source>
        <dbReference type="SAM" id="MobiDB-lite"/>
    </source>
</evidence>
<keyword evidence="3" id="KW-1185">Reference proteome</keyword>
<feature type="compositionally biased region" description="Basic and acidic residues" evidence="1">
    <location>
        <begin position="23"/>
        <end position="33"/>
    </location>
</feature>
<protein>
    <submittedName>
        <fullName evidence="2">Uncharacterized protein</fullName>
    </submittedName>
</protein>
<sequence length="1590" mass="167594">MSSSASPLPSGHAHTARIGSAADAHRRQGDAVERPLVTSGDDATRKSATPHVRAVPMASASPDKKPFVRQRRLPSILLDSWEFRKLAAEGSVLANAMVSYDVDGDGLEEVIVGTTEGLLCVVKPDHREPLFLRVLAATISVVLYTPIQSRLVLVTLEGQCEITDHFLKPAQPPQTGKESAKTYWASSTECVDGGASVGGPPYGRTDSTSSLPRTSLSLNGGGRPAGGARSGLTTSSTAGRPWSAEGPMPTRVFHVPSNCLCADLSPERGTDLIFLGSYDRRFYVYSLMNGSCLVSLFLHDPITSVKSFAIPTSAPDTHPATTLSSTFVGEKRASNRASRCGSVSGSQITRTSCSTGVGGSGLLADSPRETETMSDRLAKVSVLSYVPLVFISTPTHLILLPAGLGDIQQWRKLQPKSAQLPLTVQLESDDSLLLPHQSTYSKPQQAPQKHTGGRPSLSSGESNPHEEGNAAPPHMSRVPLASSPGLRKPLQVSAETNYRVARAGNAPAGKASSRPVQLGVSTEEHRCDSAGVPMEGVQHTMTVSVPVSMTAAAAGAASGSPLSSSQLRCQARKRAIQAAEMGRPVLVKPLWALHIGRHALDVPLLQTVVSSHEYSESCSVPAAVAAGSPQCSSFANAIAQEDAPDAATGSPSADQLYGSQGSPTKPIQNSVRGKKTSQRAPNSSAFYVSLPSSTSAPQGGATVASNNTCNSTAEQRGTVTTPAGFLHRRDNDHSRDGGGRTEASSTTPALSAMGEASELNVPRSSWHTQTHSLHRRLRQCYPSNSSDEDKPAGGGTRCRSVEDDGEDAGSLSDDGDLSHGDCAAPVMSASDTVLRAQKEDGSEDGDYGTVTDEDFRLDRSGVSVTKIYSSSSDVSGRSSSGEVAEWGANCGRRALSSSVTRHSRQHHHHGTDTAEPASLACSLCHRRAESAPVVLMRRTRVPDSVDNGSGNASGTGLLETTSPTTAAVHMYLGSPAEEKSKLRGHQDRRWVAARRQGETGGRGSSQGCALQGSVLRQQYPQQHQSAHGTAPSPAVASSAPACAEVRLPTSVDVSVGASQVVVALSCEDGLALELRFSMVRLSSLSRSERRLPRGTVRLYDLKNPRVFHAKADAAFSTSRSATTDARPKDDVPVRDCGSGDSTRSASCLTSPEGACLLQQPHRHGSMRRQPQSKGASPVMYNIYLPTPVRGQAGTTATLSSLSHVSDLSFTSSHQQQCSRSGRRGYGDTSVGPTTTTVINTLVANATVTAGASLPPDDTGCYVSATADHVLGASTGDAPILDADGGTVRNSRNVHVQPHGEDTLVLRAQCLWAARLSESPLVQRSRVFKVRDSHLDNAFCTVFVAANGTCFAVDGDSLSVVECCIKEDCSSFTLMFGPLSTTPMLPAWVSATTLQEAPADASVGAKEGAVTGASAATMNFNALRGTGERTISCVCVSLDELCIYSVGEVNQLWGRRGTSASFPITSGVKEPISLLSWCLPDQSCARAAEAADASIGEADQGIDIAQGCCQAFMDPEEQALLLQLARKLSQHEQYAGLLSCNDTGTSADVASGREHSTDPDNEVLTRVKQLLLCDYSEQEWERLKWFEHALT</sequence>
<feature type="compositionally biased region" description="Polar residues" evidence="1">
    <location>
        <begin position="762"/>
        <end position="771"/>
    </location>
</feature>
<organism evidence="2 3">
    <name type="scientific">Leishmania tarentolae</name>
    <name type="common">Sauroleishmania tarentolae</name>
    <dbReference type="NCBI Taxonomy" id="5689"/>
    <lineage>
        <taxon>Eukaryota</taxon>
        <taxon>Discoba</taxon>
        <taxon>Euglenozoa</taxon>
        <taxon>Kinetoplastea</taxon>
        <taxon>Metakinetoplastina</taxon>
        <taxon>Trypanosomatida</taxon>
        <taxon>Trypanosomatidae</taxon>
        <taxon>Leishmaniinae</taxon>
        <taxon>Leishmania</taxon>
        <taxon>lizard Leishmania</taxon>
    </lineage>
</organism>
<dbReference type="Proteomes" id="UP000419144">
    <property type="component" value="Unassembled WGS sequence"/>
</dbReference>
<dbReference type="OrthoDB" id="9996127at2759"/>
<dbReference type="InterPro" id="IPR011047">
    <property type="entry name" value="Quinoprotein_ADH-like_sf"/>
</dbReference>
<feature type="compositionally biased region" description="Basic and acidic residues" evidence="1">
    <location>
        <begin position="727"/>
        <end position="739"/>
    </location>
</feature>
<dbReference type="EMBL" id="BLBS01000025">
    <property type="protein sequence ID" value="GET88127.1"/>
    <property type="molecule type" value="Genomic_DNA"/>
</dbReference>
<proteinExistence type="predicted"/>
<feature type="region of interest" description="Disordered" evidence="1">
    <location>
        <begin position="1"/>
        <end position="65"/>
    </location>
</feature>
<feature type="compositionally biased region" description="Polar residues" evidence="1">
    <location>
        <begin position="678"/>
        <end position="721"/>
    </location>
</feature>
<feature type="region of interest" description="Disordered" evidence="1">
    <location>
        <begin position="1212"/>
        <end position="1231"/>
    </location>
</feature>
<comment type="caution">
    <text evidence="2">The sequence shown here is derived from an EMBL/GenBank/DDBJ whole genome shotgun (WGS) entry which is preliminary data.</text>
</comment>
<feature type="region of interest" description="Disordered" evidence="1">
    <location>
        <begin position="437"/>
        <end position="492"/>
    </location>
</feature>
<evidence type="ECO:0000313" key="2">
    <source>
        <dbReference type="EMBL" id="GET88127.1"/>
    </source>
</evidence>
<feature type="compositionally biased region" description="Polar residues" evidence="1">
    <location>
        <begin position="437"/>
        <end position="448"/>
    </location>
</feature>
<gene>
    <name evidence="2" type="ORF">LtaPh_2006600</name>
</gene>
<feature type="compositionally biased region" description="Low complexity" evidence="1">
    <location>
        <begin position="205"/>
        <end position="218"/>
    </location>
</feature>
<reference evidence="2" key="1">
    <citation type="submission" date="2019-11" db="EMBL/GenBank/DDBJ databases">
        <title>Leishmania tarentolae CDS.</title>
        <authorList>
            <person name="Goto Y."/>
            <person name="Yamagishi J."/>
        </authorList>
    </citation>
    <scope>NUCLEOTIDE SEQUENCE [LARGE SCALE GENOMIC DNA]</scope>
    <source>
        <strain evidence="2">Parrot Tar II</strain>
    </source>
</reference>
<feature type="region of interest" description="Disordered" evidence="1">
    <location>
        <begin position="642"/>
        <end position="824"/>
    </location>
</feature>
<evidence type="ECO:0000313" key="3">
    <source>
        <dbReference type="Proteomes" id="UP000419144"/>
    </source>
</evidence>